<protein>
    <recommendedName>
        <fullName evidence="4">RND transporter</fullName>
    </recommendedName>
</protein>
<sequence length="74" mass="8493">MENEKFKSLLTPLMASLTLGLAPFVPEPHVWGKLKWLMGGAVGMNPMDYFDLLMHGAPWLWLMYTLVKVFILKK</sequence>
<accession>A0ABV7YZ48</accession>
<keyword evidence="1" id="KW-0812">Transmembrane</keyword>
<comment type="caution">
    <text evidence="2">The sequence shown here is derived from an EMBL/GenBank/DDBJ whole genome shotgun (WGS) entry which is preliminary data.</text>
</comment>
<feature type="transmembrane region" description="Helical" evidence="1">
    <location>
        <begin position="52"/>
        <end position="71"/>
    </location>
</feature>
<evidence type="ECO:0000313" key="2">
    <source>
        <dbReference type="EMBL" id="MFC3811237.1"/>
    </source>
</evidence>
<gene>
    <name evidence="2" type="ORF">ACFOOI_11270</name>
</gene>
<dbReference type="EMBL" id="JBHRYQ010000001">
    <property type="protein sequence ID" value="MFC3811237.1"/>
    <property type="molecule type" value="Genomic_DNA"/>
</dbReference>
<keyword evidence="3" id="KW-1185">Reference proteome</keyword>
<dbReference type="Proteomes" id="UP001595616">
    <property type="component" value="Unassembled WGS sequence"/>
</dbReference>
<evidence type="ECO:0008006" key="4">
    <source>
        <dbReference type="Google" id="ProtNLM"/>
    </source>
</evidence>
<evidence type="ECO:0000313" key="3">
    <source>
        <dbReference type="Proteomes" id="UP001595616"/>
    </source>
</evidence>
<proteinExistence type="predicted"/>
<keyword evidence="1" id="KW-0472">Membrane</keyword>
<organism evidence="2 3">
    <name type="scientific">Lacihabitans lacunae</name>
    <dbReference type="NCBI Taxonomy" id="1028214"/>
    <lineage>
        <taxon>Bacteria</taxon>
        <taxon>Pseudomonadati</taxon>
        <taxon>Bacteroidota</taxon>
        <taxon>Cytophagia</taxon>
        <taxon>Cytophagales</taxon>
        <taxon>Leadbetterellaceae</taxon>
        <taxon>Lacihabitans</taxon>
    </lineage>
</organism>
<evidence type="ECO:0000256" key="1">
    <source>
        <dbReference type="SAM" id="Phobius"/>
    </source>
</evidence>
<reference evidence="3" key="1">
    <citation type="journal article" date="2019" name="Int. J. Syst. Evol. Microbiol.">
        <title>The Global Catalogue of Microorganisms (GCM) 10K type strain sequencing project: providing services to taxonomists for standard genome sequencing and annotation.</title>
        <authorList>
            <consortium name="The Broad Institute Genomics Platform"/>
            <consortium name="The Broad Institute Genome Sequencing Center for Infectious Disease"/>
            <person name="Wu L."/>
            <person name="Ma J."/>
        </authorList>
    </citation>
    <scope>NUCLEOTIDE SEQUENCE [LARGE SCALE GENOMIC DNA]</scope>
    <source>
        <strain evidence="3">CECT 7956</strain>
    </source>
</reference>
<name>A0ABV7YZ48_9BACT</name>
<dbReference type="RefSeq" id="WP_379838070.1">
    <property type="nucleotide sequence ID" value="NZ_JBHRYQ010000001.1"/>
</dbReference>
<keyword evidence="1" id="KW-1133">Transmembrane helix</keyword>